<proteinExistence type="predicted"/>
<protein>
    <submittedName>
        <fullName evidence="1">Uncharacterized protein</fullName>
    </submittedName>
</protein>
<accession>A0ACC2VWG3</accession>
<comment type="caution">
    <text evidence="1">The sequence shown here is derived from an EMBL/GenBank/DDBJ whole genome shotgun (WGS) entry which is preliminary data.</text>
</comment>
<sequence>MARKKPASNKQKKAALQEQRAIKRGDIPAGTPREHTNIKLKPSASALLKSLPSRSEALGTVDWQARRKARELQSAFTGLTKAYVEAANRRAFNVPLPRPLPPFAILFRNPVQLEQNTKLRETIKQLDERLYCPMRPKWRHSMTKKELDRNEEMVFARWLEEMDATHGEYMDLPLLNNDDDTEIDQDAGGGGEDSNASTTRSPSSFERNLSVWRQLWRVTEQSQIILVMIDVRCPPVHFPASLRSYLRSLVTPVTRSRKKESPTSGQGQGTSSVDGDSSKLLTSINLTAPPRPKGAPTGRKRVILCLTKTDLVDEEATSAWTRWCKDWWKYGYDMPLRKDNGDEKEEEEEEREEEIEVVSVRSYADQPVEDQKTRHRHIPQIPGSTLNELLDALEKAHIDLLKPPSALLDQPEKLERWRKELVRSVKPVVNWGEFKQQHAVGTDVHDGLEMVEREEKEDDIVEDDEAHDIETAGEEDDKEAETLTIGLIGQPNCGKSSLLNALMGRSRVRASKTPGKTKHFQSLYWSKDVRIVDCPGLVLPSLTSVEMQVQAGILPISQVSSVASCIYHIACALPLEKALNVAPPTRWIEERERRVRIQSRITTRRRDDPEAREDGRRSEPVLCERATEEREEGAGEERWTAGDILQGWAEYRGYVTAKAGRPDTNRAGNEKLEQLVGSNGIWLPHQTDTAATLIPHDDNDERLVMSEEDTDEDVEDYEGQEELGNESGSGSDSDDEEEERTPRPSRLGVQSRFASLGVEAGVSEEDEEDEES</sequence>
<name>A0ACC2VWG3_9TREE</name>
<evidence type="ECO:0000313" key="1">
    <source>
        <dbReference type="EMBL" id="KAJ9103200.1"/>
    </source>
</evidence>
<dbReference type="EMBL" id="JASBWT010000007">
    <property type="protein sequence ID" value="KAJ9103200.1"/>
    <property type="molecule type" value="Genomic_DNA"/>
</dbReference>
<keyword evidence="2" id="KW-1185">Reference proteome</keyword>
<dbReference type="Proteomes" id="UP001227268">
    <property type="component" value="Unassembled WGS sequence"/>
</dbReference>
<evidence type="ECO:0000313" key="2">
    <source>
        <dbReference type="Proteomes" id="UP001227268"/>
    </source>
</evidence>
<reference evidence="1" key="1">
    <citation type="submission" date="2023-04" db="EMBL/GenBank/DDBJ databases">
        <title>Draft Genome sequencing of Naganishia species isolated from polar environments using Oxford Nanopore Technology.</title>
        <authorList>
            <person name="Leo P."/>
            <person name="Venkateswaran K."/>
        </authorList>
    </citation>
    <scope>NUCLEOTIDE SEQUENCE</scope>
    <source>
        <strain evidence="1">MNA-CCFEE 5423</strain>
    </source>
</reference>
<organism evidence="1 2">
    <name type="scientific">Naganishia friedmannii</name>
    <dbReference type="NCBI Taxonomy" id="89922"/>
    <lineage>
        <taxon>Eukaryota</taxon>
        <taxon>Fungi</taxon>
        <taxon>Dikarya</taxon>
        <taxon>Basidiomycota</taxon>
        <taxon>Agaricomycotina</taxon>
        <taxon>Tremellomycetes</taxon>
        <taxon>Filobasidiales</taxon>
        <taxon>Filobasidiaceae</taxon>
        <taxon>Naganishia</taxon>
    </lineage>
</organism>
<gene>
    <name evidence="1" type="ORF">QFC21_002623</name>
</gene>